<dbReference type="VEuPathDB" id="TriTrypDB:TM35_000761150"/>
<evidence type="ECO:0008006" key="3">
    <source>
        <dbReference type="Google" id="ProtNLM"/>
    </source>
</evidence>
<accession>A0A1X0NF35</accession>
<dbReference type="EMBL" id="NBCO01000076">
    <property type="protein sequence ID" value="ORC83170.1"/>
    <property type="molecule type" value="Genomic_DNA"/>
</dbReference>
<feature type="non-terminal residue" evidence="1">
    <location>
        <position position="101"/>
    </location>
</feature>
<dbReference type="RefSeq" id="XP_028877398.1">
    <property type="nucleotide sequence ID" value="XM_029031323.1"/>
</dbReference>
<evidence type="ECO:0000313" key="1">
    <source>
        <dbReference type="EMBL" id="ORC83170.1"/>
    </source>
</evidence>
<proteinExistence type="predicted"/>
<organism evidence="1 2">
    <name type="scientific">Trypanosoma theileri</name>
    <dbReference type="NCBI Taxonomy" id="67003"/>
    <lineage>
        <taxon>Eukaryota</taxon>
        <taxon>Discoba</taxon>
        <taxon>Euglenozoa</taxon>
        <taxon>Kinetoplastea</taxon>
        <taxon>Metakinetoplastina</taxon>
        <taxon>Trypanosomatida</taxon>
        <taxon>Trypanosomatidae</taxon>
        <taxon>Trypanosoma</taxon>
    </lineage>
</organism>
<dbReference type="GeneID" id="39991103"/>
<protein>
    <recommendedName>
        <fullName evidence="3">Trichohyalin</fullName>
    </recommendedName>
</protein>
<name>A0A1X0NF35_9TRYP</name>
<dbReference type="AlphaFoldDB" id="A0A1X0NF35"/>
<dbReference type="Proteomes" id="UP000192257">
    <property type="component" value="Unassembled WGS sequence"/>
</dbReference>
<comment type="caution">
    <text evidence="1">The sequence shown here is derived from an EMBL/GenBank/DDBJ whole genome shotgun (WGS) entry which is preliminary data.</text>
</comment>
<gene>
    <name evidence="1" type="ORF">TM35_000761150</name>
</gene>
<keyword evidence="2" id="KW-1185">Reference proteome</keyword>
<reference evidence="1 2" key="1">
    <citation type="submission" date="2017-03" db="EMBL/GenBank/DDBJ databases">
        <title>An alternative strategy for trypanosome survival in the mammalian bloodstream revealed through genome and transcriptome analysis of the ubiquitous bovine parasite Trypanosoma (Megatrypanum) theileri.</title>
        <authorList>
            <person name="Kelly S."/>
            <person name="Ivens A."/>
            <person name="Mott A."/>
            <person name="O'Neill E."/>
            <person name="Emms D."/>
            <person name="Macleod O."/>
            <person name="Voorheis P."/>
            <person name="Matthews J."/>
            <person name="Matthews K."/>
            <person name="Carrington M."/>
        </authorList>
    </citation>
    <scope>NUCLEOTIDE SEQUENCE [LARGE SCALE GENOMIC DNA]</scope>
    <source>
        <strain evidence="1">Edinburgh</strain>
    </source>
</reference>
<evidence type="ECO:0000313" key="2">
    <source>
        <dbReference type="Proteomes" id="UP000192257"/>
    </source>
</evidence>
<sequence>MHRIHRDTLRVSQKLTALRRERDELETMKEWWRAKAEEEIEEEDDDDEFSQNSDVGWEEKDKWRYILQNALEEEESVARQSLYAMELAARREDCEWEWCVQ</sequence>